<evidence type="ECO:0000313" key="1">
    <source>
        <dbReference type="EMBL" id="QFP48573.1"/>
    </source>
</evidence>
<proteinExistence type="predicted"/>
<protein>
    <submittedName>
        <fullName evidence="1">Uncharacterized protein</fullName>
    </submittedName>
</protein>
<sequence length="76" mass="8978">MNKGMNICSFLDDLEFQFGNLMEMRQFYITLRLRLINVLNVTSVVIARDDHLNIIFVYSLLLLSICLDMFLVNVFR</sequence>
<dbReference type="RefSeq" id="WP_152301169.1">
    <property type="nucleotide sequence ID" value="NZ_CP127348.1"/>
</dbReference>
<accession>A0A5P8AUH0</accession>
<reference evidence="1" key="1">
    <citation type="submission" date="2019-10" db="EMBL/GenBank/DDBJ databases">
        <title>Whole genome sequencing of Borrelia miyamotoi strains isolated in Europe.</title>
        <authorList>
            <person name="Sprong H."/>
            <person name="Azagi T."/>
            <person name="Kuleshov K.V."/>
            <person name="Platonov A.E."/>
            <person name="Hoornstra D."/>
            <person name="Hovius J.W."/>
        </authorList>
    </citation>
    <scope>NUCLEOTIDE SEQUENCE</scope>
    <source>
        <strain evidence="1">NL-IR-1</strain>
        <plasmid evidence="1">unnamed</plasmid>
    </source>
</reference>
<organism evidence="1">
    <name type="scientific">Borrelia miyamotoi</name>
    <dbReference type="NCBI Taxonomy" id="47466"/>
    <lineage>
        <taxon>Bacteria</taxon>
        <taxon>Pseudomonadati</taxon>
        <taxon>Spirochaetota</taxon>
        <taxon>Spirochaetia</taxon>
        <taxon>Spirochaetales</taxon>
        <taxon>Borreliaceae</taxon>
        <taxon>Borrelia</taxon>
    </lineage>
</organism>
<dbReference type="AlphaFoldDB" id="A0A5P8AUH0"/>
<keyword evidence="1" id="KW-0614">Plasmid</keyword>
<name>A0A5P8AUH0_9SPIR</name>
<gene>
    <name evidence="1" type="ORF">F9Y91_04910</name>
</gene>
<geneLocation type="plasmid" evidence="1">
    <name>unnamed</name>
</geneLocation>
<dbReference type="EMBL" id="CP044788">
    <property type="protein sequence ID" value="QFP48573.1"/>
    <property type="molecule type" value="Genomic_DNA"/>
</dbReference>